<feature type="compositionally biased region" description="Basic and acidic residues" evidence="1">
    <location>
        <begin position="65"/>
        <end position="78"/>
    </location>
</feature>
<protein>
    <submittedName>
        <fullName evidence="3">Uncharacterized protein</fullName>
    </submittedName>
</protein>
<sequence>MAKVSLTTKALMVATIALVLLLGESKSQLGSRNQPTLLQSSESDITSNDGDRAFVNSHWNGQTRDLGDRSNHDNDGTRNNRRNRWVAGQSNCTCSRELSSLKRDLREEVLYL</sequence>
<keyword evidence="2" id="KW-0732">Signal</keyword>
<reference evidence="3 4" key="1">
    <citation type="journal article" date="2021" name="Elife">
        <title>Chloroplast acquisition without the gene transfer in kleptoplastic sea slugs, Plakobranchus ocellatus.</title>
        <authorList>
            <person name="Maeda T."/>
            <person name="Takahashi S."/>
            <person name="Yoshida T."/>
            <person name="Shimamura S."/>
            <person name="Takaki Y."/>
            <person name="Nagai Y."/>
            <person name="Toyoda A."/>
            <person name="Suzuki Y."/>
            <person name="Arimoto A."/>
            <person name="Ishii H."/>
            <person name="Satoh N."/>
            <person name="Nishiyama T."/>
            <person name="Hasebe M."/>
            <person name="Maruyama T."/>
            <person name="Minagawa J."/>
            <person name="Obokata J."/>
            <person name="Shigenobu S."/>
        </authorList>
    </citation>
    <scope>NUCLEOTIDE SEQUENCE [LARGE SCALE GENOMIC DNA]</scope>
</reference>
<dbReference type="Proteomes" id="UP000762676">
    <property type="component" value="Unassembled WGS sequence"/>
</dbReference>
<keyword evidence="4" id="KW-1185">Reference proteome</keyword>
<evidence type="ECO:0000256" key="1">
    <source>
        <dbReference type="SAM" id="MobiDB-lite"/>
    </source>
</evidence>
<gene>
    <name evidence="3" type="ORF">ElyMa_000812400</name>
</gene>
<feature type="region of interest" description="Disordered" evidence="1">
    <location>
        <begin position="28"/>
        <end position="84"/>
    </location>
</feature>
<feature type="compositionally biased region" description="Polar residues" evidence="1">
    <location>
        <begin position="28"/>
        <end position="48"/>
    </location>
</feature>
<dbReference type="AlphaFoldDB" id="A0AAV4GXU1"/>
<feature type="signal peptide" evidence="2">
    <location>
        <begin position="1"/>
        <end position="27"/>
    </location>
</feature>
<evidence type="ECO:0000313" key="3">
    <source>
        <dbReference type="EMBL" id="GFR90242.1"/>
    </source>
</evidence>
<dbReference type="EMBL" id="BMAT01001681">
    <property type="protein sequence ID" value="GFR90242.1"/>
    <property type="molecule type" value="Genomic_DNA"/>
</dbReference>
<proteinExistence type="predicted"/>
<name>A0AAV4GXU1_9GAST</name>
<comment type="caution">
    <text evidence="3">The sequence shown here is derived from an EMBL/GenBank/DDBJ whole genome shotgun (WGS) entry which is preliminary data.</text>
</comment>
<accession>A0AAV4GXU1</accession>
<organism evidence="3 4">
    <name type="scientific">Elysia marginata</name>
    <dbReference type="NCBI Taxonomy" id="1093978"/>
    <lineage>
        <taxon>Eukaryota</taxon>
        <taxon>Metazoa</taxon>
        <taxon>Spiralia</taxon>
        <taxon>Lophotrochozoa</taxon>
        <taxon>Mollusca</taxon>
        <taxon>Gastropoda</taxon>
        <taxon>Heterobranchia</taxon>
        <taxon>Euthyneura</taxon>
        <taxon>Panpulmonata</taxon>
        <taxon>Sacoglossa</taxon>
        <taxon>Placobranchoidea</taxon>
        <taxon>Plakobranchidae</taxon>
        <taxon>Elysia</taxon>
    </lineage>
</organism>
<evidence type="ECO:0000256" key="2">
    <source>
        <dbReference type="SAM" id="SignalP"/>
    </source>
</evidence>
<feature type="chain" id="PRO_5044011147" evidence="2">
    <location>
        <begin position="28"/>
        <end position="112"/>
    </location>
</feature>
<evidence type="ECO:0000313" key="4">
    <source>
        <dbReference type="Proteomes" id="UP000762676"/>
    </source>
</evidence>